<sequence>MRYFLQNIAFLILSISILSSCGSQYQEDLGPEDETPDWGIPPVDSIPDVDISDKVDAKYRLIHTNRDNIVVMEYDIRENATQGAYQVVEYNKRTFEVRGIKHYAFEATVEITEDESGENKRFKFTPSNENRITQVLEKEDYECKEAIDDRAYAQLSFSTIETNQAKRINDFSFSLCSLTPEDIYELHLSIENDL</sequence>
<gene>
    <name evidence="2" type="ORF">HHU12_32110</name>
</gene>
<comment type="caution">
    <text evidence="2">The sequence shown here is derived from an EMBL/GenBank/DDBJ whole genome shotgun (WGS) entry which is preliminary data.</text>
</comment>
<dbReference type="RefSeq" id="WP_169660833.1">
    <property type="nucleotide sequence ID" value="NZ_JABANE010000186.1"/>
</dbReference>
<reference evidence="2 3" key="1">
    <citation type="submission" date="2020-04" db="EMBL/GenBank/DDBJ databases">
        <title>Flammeovirga sp. SR4, a novel species isolated from seawater.</title>
        <authorList>
            <person name="Wang X."/>
        </authorList>
    </citation>
    <scope>NUCLEOTIDE SEQUENCE [LARGE SCALE GENOMIC DNA]</scope>
    <source>
        <strain evidence="2 3">ATCC 23126</strain>
    </source>
</reference>
<evidence type="ECO:0000313" key="3">
    <source>
        <dbReference type="Proteomes" id="UP000576082"/>
    </source>
</evidence>
<proteinExistence type="predicted"/>
<protein>
    <recommendedName>
        <fullName evidence="4">Lipoprotein</fullName>
    </recommendedName>
</protein>
<keyword evidence="1" id="KW-0732">Signal</keyword>
<dbReference type="Proteomes" id="UP000576082">
    <property type="component" value="Unassembled WGS sequence"/>
</dbReference>
<feature type="chain" id="PRO_5031357318" description="Lipoprotein" evidence="1">
    <location>
        <begin position="26"/>
        <end position="194"/>
    </location>
</feature>
<accession>A0A7X9S1F6</accession>
<organism evidence="2 3">
    <name type="scientific">Flammeovirga aprica JL-4</name>
    <dbReference type="NCBI Taxonomy" id="694437"/>
    <lineage>
        <taxon>Bacteria</taxon>
        <taxon>Pseudomonadati</taxon>
        <taxon>Bacteroidota</taxon>
        <taxon>Cytophagia</taxon>
        <taxon>Cytophagales</taxon>
        <taxon>Flammeovirgaceae</taxon>
        <taxon>Flammeovirga</taxon>
    </lineage>
</organism>
<evidence type="ECO:0008006" key="4">
    <source>
        <dbReference type="Google" id="ProtNLM"/>
    </source>
</evidence>
<dbReference type="EMBL" id="JABANE010000186">
    <property type="protein sequence ID" value="NME72648.1"/>
    <property type="molecule type" value="Genomic_DNA"/>
</dbReference>
<keyword evidence="3" id="KW-1185">Reference proteome</keyword>
<evidence type="ECO:0000256" key="1">
    <source>
        <dbReference type="SAM" id="SignalP"/>
    </source>
</evidence>
<dbReference type="AlphaFoldDB" id="A0A7X9S1F6"/>
<name>A0A7X9S1F6_9BACT</name>
<feature type="signal peptide" evidence="1">
    <location>
        <begin position="1"/>
        <end position="25"/>
    </location>
</feature>
<dbReference type="PROSITE" id="PS51257">
    <property type="entry name" value="PROKAR_LIPOPROTEIN"/>
    <property type="match status" value="1"/>
</dbReference>
<evidence type="ECO:0000313" key="2">
    <source>
        <dbReference type="EMBL" id="NME72648.1"/>
    </source>
</evidence>